<gene>
    <name evidence="3" type="ORF">EXD82_09915</name>
</gene>
<dbReference type="SUPFAM" id="SSF48179">
    <property type="entry name" value="6-phosphogluconate dehydrogenase C-terminal domain-like"/>
    <property type="match status" value="1"/>
</dbReference>
<evidence type="ECO:0000313" key="3">
    <source>
        <dbReference type="EMBL" id="TQQ83160.1"/>
    </source>
</evidence>
<dbReference type="EMBL" id="SGJB01000023">
    <property type="protein sequence ID" value="TQQ83160.1"/>
    <property type="molecule type" value="Genomic_DNA"/>
</dbReference>
<dbReference type="PANTHER" id="PTHR40459:SF1">
    <property type="entry name" value="CONSERVED HYPOTHETICAL ALANINE AND LEUCINE RICH PROTEIN"/>
    <property type="match status" value="1"/>
</dbReference>
<dbReference type="Pfam" id="PF10728">
    <property type="entry name" value="DUF2520"/>
    <property type="match status" value="1"/>
</dbReference>
<dbReference type="InterPro" id="IPR037108">
    <property type="entry name" value="TM1727-like_C_sf"/>
</dbReference>
<keyword evidence="4" id="KW-1185">Reference proteome</keyword>
<dbReference type="Pfam" id="PF10727">
    <property type="entry name" value="Rossmann-like"/>
    <property type="match status" value="1"/>
</dbReference>
<evidence type="ECO:0000313" key="4">
    <source>
        <dbReference type="Proteomes" id="UP000317863"/>
    </source>
</evidence>
<organism evidence="3 4">
    <name type="scientific">Peptacetobacter hominis</name>
    <dbReference type="NCBI Taxonomy" id="2743610"/>
    <lineage>
        <taxon>Bacteria</taxon>
        <taxon>Bacillati</taxon>
        <taxon>Bacillota</taxon>
        <taxon>Clostridia</taxon>
        <taxon>Peptostreptococcales</taxon>
        <taxon>Peptostreptococcaceae</taxon>
        <taxon>Peptacetobacter</taxon>
    </lineage>
</organism>
<sequence length="292" mass="32068">MKAGFIGPGKVGVSLARYFSHRNIHISGFYGKNEDSLKKASEITDTTAFSSIEELLKNSSIIFVTTPDDTISEIDKLISQYDLSGKSVCHTSGSLCSDVLSNAEKSGALVYSIHPMFAFSDKFTDLEKLKKIYFSIEGKSTDENTEAIEILKLLGNNYFVRSADSSASYHLASVVVSNLALSLFNIGGKYLEQLGLSEKQAFEALLPLIQGNIDNIEKNGYTSSLTGPVARGDISPVKKHLGVIRESDENIYKDLSSNLIKLVAKRNSMEFEELISKSDKYSELYKLLGGKE</sequence>
<dbReference type="Gene3D" id="3.40.50.720">
    <property type="entry name" value="NAD(P)-binding Rossmann-like Domain"/>
    <property type="match status" value="1"/>
</dbReference>
<dbReference type="Proteomes" id="UP000317863">
    <property type="component" value="Unassembled WGS sequence"/>
</dbReference>
<dbReference type="InterPro" id="IPR018931">
    <property type="entry name" value="DUF2520"/>
</dbReference>
<dbReference type="OrthoDB" id="9810755at2"/>
<feature type="domain" description="Putative oxidoreductase/dehydrogenase Rossmann-like" evidence="1">
    <location>
        <begin position="2"/>
        <end position="115"/>
    </location>
</feature>
<accession>A0A544QT01</accession>
<evidence type="ECO:0000259" key="2">
    <source>
        <dbReference type="Pfam" id="PF10728"/>
    </source>
</evidence>
<dbReference type="PANTHER" id="PTHR40459">
    <property type="entry name" value="CONSERVED HYPOTHETICAL ALANINE AND LEUCINE RICH PROTEIN"/>
    <property type="match status" value="1"/>
</dbReference>
<dbReference type="Gene3D" id="1.10.1040.20">
    <property type="entry name" value="ProC-like, C-terminal domain"/>
    <property type="match status" value="1"/>
</dbReference>
<dbReference type="InterPro" id="IPR019665">
    <property type="entry name" value="OxRdtase/DH_put_Rossmann_dom"/>
</dbReference>
<dbReference type="AlphaFoldDB" id="A0A544QT01"/>
<dbReference type="InterPro" id="IPR008927">
    <property type="entry name" value="6-PGluconate_DH-like_C_sf"/>
</dbReference>
<feature type="domain" description="DUF2520" evidence="2">
    <location>
        <begin position="132"/>
        <end position="257"/>
    </location>
</feature>
<dbReference type="SUPFAM" id="SSF51735">
    <property type="entry name" value="NAD(P)-binding Rossmann-fold domains"/>
    <property type="match status" value="1"/>
</dbReference>
<proteinExistence type="predicted"/>
<protein>
    <submittedName>
        <fullName evidence="3">DUF2520 domain-containing protein</fullName>
    </submittedName>
</protein>
<name>A0A544QT01_9FIRM</name>
<dbReference type="InterPro" id="IPR036291">
    <property type="entry name" value="NAD(P)-bd_dom_sf"/>
</dbReference>
<comment type="caution">
    <text evidence="3">The sequence shown here is derived from an EMBL/GenBank/DDBJ whole genome shotgun (WGS) entry which is preliminary data.</text>
</comment>
<evidence type="ECO:0000259" key="1">
    <source>
        <dbReference type="Pfam" id="PF10727"/>
    </source>
</evidence>
<reference evidence="3 4" key="1">
    <citation type="submission" date="2019-02" db="EMBL/GenBank/DDBJ databases">
        <title>Peptostreptococcaceae bacterium ZHW00191 nov., a new bacterium isolated from the human gut.</title>
        <authorList>
            <person name="Zhou H.-W."/>
            <person name="Chen X.-J."/>
        </authorList>
    </citation>
    <scope>NUCLEOTIDE SEQUENCE [LARGE SCALE GENOMIC DNA]</scope>
    <source>
        <strain evidence="3 4">ZHW00191</strain>
    </source>
</reference>